<dbReference type="InterPro" id="IPR050703">
    <property type="entry name" value="Flavin_MAO"/>
</dbReference>
<accession>G3XM93</accession>
<reference evidence="5 6" key="1">
    <citation type="journal article" date="2011" name="Genome Res.">
        <title>Comparative genomics of citric-acid-producing Aspergillus niger ATCC 1015 versus enzyme-producing CBS 513.88.</title>
        <authorList>
            <person name="Andersen M.R."/>
            <person name="Salazar M.P."/>
            <person name="Schaap P.J."/>
            <person name="van de Vondervoort P.J."/>
            <person name="Culley D."/>
            <person name="Thykaer J."/>
            <person name="Frisvad J.C."/>
            <person name="Nielsen K.F."/>
            <person name="Albang R."/>
            <person name="Albermann K."/>
            <person name="Berka R.M."/>
            <person name="Braus G.H."/>
            <person name="Braus-Stromeyer S.A."/>
            <person name="Corrochano L.M."/>
            <person name="Dai Z."/>
            <person name="van Dijck P.W."/>
            <person name="Hofmann G."/>
            <person name="Lasure L.L."/>
            <person name="Magnuson J.K."/>
            <person name="Menke H."/>
            <person name="Meijer M."/>
            <person name="Meijer S.L."/>
            <person name="Nielsen J.B."/>
            <person name="Nielsen M.L."/>
            <person name="van Ooyen A.J."/>
            <person name="Pel H.J."/>
            <person name="Poulsen L."/>
            <person name="Samson R.A."/>
            <person name="Stam H."/>
            <person name="Tsang A."/>
            <person name="van den Brink J.M."/>
            <person name="Atkins A."/>
            <person name="Aerts A."/>
            <person name="Shapiro H."/>
            <person name="Pangilinan J."/>
            <person name="Salamov A."/>
            <person name="Lou Y."/>
            <person name="Lindquist E."/>
            <person name="Lucas S."/>
            <person name="Grimwood J."/>
            <person name="Grigoriev I.V."/>
            <person name="Kubicek C.P."/>
            <person name="Martinez D."/>
            <person name="van Peij N.N."/>
            <person name="Roubos J.A."/>
            <person name="Nielsen J."/>
            <person name="Baker S.E."/>
        </authorList>
    </citation>
    <scope>NUCLEOTIDE SEQUENCE [LARGE SCALE GENOMIC DNA]</scope>
    <source>
        <strain evidence="6">ATCC 1015 / CBS 113.46 / FGSC A1144 / LSHB Ac4 / NCTC 3858a / NRRL 328 / USDA 3528.7</strain>
    </source>
</reference>
<name>G3XM93_ASPNA</name>
<dbReference type="EMBL" id="ACJE01000001">
    <property type="protein sequence ID" value="EHA28206.1"/>
    <property type="molecule type" value="Genomic_DNA"/>
</dbReference>
<dbReference type="InterPro" id="IPR002937">
    <property type="entry name" value="Amino_oxidase"/>
</dbReference>
<dbReference type="PANTHER" id="PTHR43563">
    <property type="entry name" value="AMINE OXIDASE"/>
    <property type="match status" value="1"/>
</dbReference>
<comment type="similarity">
    <text evidence="1">Belongs to the flavin monoamine oxidase family.</text>
</comment>
<dbReference type="Proteomes" id="UP000009038">
    <property type="component" value="Unassembled WGS sequence"/>
</dbReference>
<dbReference type="EC" id="1.4.3.4" evidence="2"/>
<organism evidence="5 6">
    <name type="scientific">Aspergillus niger (strain ATCC 1015 / CBS 113.46 / FGSC A1144 / LSHB Ac4 / NCTC 3858a / NRRL 328 / USDA 3528.7)</name>
    <dbReference type="NCBI Taxonomy" id="380704"/>
    <lineage>
        <taxon>Eukaryota</taxon>
        <taxon>Fungi</taxon>
        <taxon>Dikarya</taxon>
        <taxon>Ascomycota</taxon>
        <taxon>Pezizomycotina</taxon>
        <taxon>Eurotiomycetes</taxon>
        <taxon>Eurotiomycetidae</taxon>
        <taxon>Eurotiales</taxon>
        <taxon>Aspergillaceae</taxon>
        <taxon>Aspergillus</taxon>
        <taxon>Aspergillus subgen. Circumdati</taxon>
    </lineage>
</organism>
<evidence type="ECO:0000259" key="4">
    <source>
        <dbReference type="Pfam" id="PF01593"/>
    </source>
</evidence>
<dbReference type="AlphaFoldDB" id="G3XM93"/>
<evidence type="ECO:0000256" key="1">
    <source>
        <dbReference type="ARBA" id="ARBA00005995"/>
    </source>
</evidence>
<dbReference type="STRING" id="380704.G3XM93"/>
<dbReference type="OrthoDB" id="5046242at2759"/>
<dbReference type="Gene3D" id="3.50.50.60">
    <property type="entry name" value="FAD/NAD(P)-binding domain"/>
    <property type="match status" value="1"/>
</dbReference>
<sequence>MGRDSRAQVIVISAGLSGLTAASELKSVQSATTKLGPHLDIGGQWIGHGHHRITALVEKARGTTYQTFSRGLPTIVHEGCTMSLFSLSVLLATIWLTLRELASRMHVPRAWITLSVDKAIEKFALLEIARHLLRLLVAVSSTAELSMYSLYSHAKSIPLSGGLLTMLRTQGGAQDRLVVESMGITTSLLASELPGRILTDIPVTSVSQNHENGVTQSYHHGSSANVEKYYVRSADAPERRALQGNTRIGVVYKAIAVFEQPFWREGLGGEFLMLDDPACGVFDSSSPEGPGHLCFLVAGTPARQLDTLDSNVRRELLLTRLAPLLRRQVLQPVDWHEPDI</sequence>
<dbReference type="GO" id="GO:0097621">
    <property type="term" value="F:monoamine oxidase activity"/>
    <property type="evidence" value="ECO:0007669"/>
    <property type="project" value="UniProtKB-EC"/>
</dbReference>
<dbReference type="VEuPathDB" id="FungiDB:ASPNIDRAFT2_43482"/>
<gene>
    <name evidence="5" type="ORF">ASPNIDRAFT_43482</name>
</gene>
<evidence type="ECO:0000313" key="6">
    <source>
        <dbReference type="Proteomes" id="UP000009038"/>
    </source>
</evidence>
<dbReference type="InterPro" id="IPR036188">
    <property type="entry name" value="FAD/NAD-bd_sf"/>
</dbReference>
<evidence type="ECO:0000313" key="5">
    <source>
        <dbReference type="EMBL" id="EHA28206.1"/>
    </source>
</evidence>
<evidence type="ECO:0000256" key="3">
    <source>
        <dbReference type="ARBA" id="ARBA00048448"/>
    </source>
</evidence>
<dbReference type="SUPFAM" id="SSF51905">
    <property type="entry name" value="FAD/NAD(P)-binding domain"/>
    <property type="match status" value="1"/>
</dbReference>
<evidence type="ECO:0000256" key="2">
    <source>
        <dbReference type="ARBA" id="ARBA00012804"/>
    </source>
</evidence>
<dbReference type="HOGENOM" id="CLU_816305_0_0_1"/>
<dbReference type="Pfam" id="PF01593">
    <property type="entry name" value="Amino_oxidase"/>
    <property type="match status" value="1"/>
</dbReference>
<dbReference type="SUPFAM" id="SSF54373">
    <property type="entry name" value="FAD-linked reductases, C-terminal domain"/>
    <property type="match status" value="1"/>
</dbReference>
<proteinExistence type="inferred from homology"/>
<dbReference type="PANTHER" id="PTHR43563:SF14">
    <property type="entry name" value="AMINE OXIDASE"/>
    <property type="match status" value="1"/>
</dbReference>
<protein>
    <recommendedName>
        <fullName evidence="2">monoamine oxidase</fullName>
        <ecNumber evidence="2">1.4.3.4</ecNumber>
    </recommendedName>
</protein>
<comment type="caution">
    <text evidence="5">The sequence shown here is derived from an EMBL/GenBank/DDBJ whole genome shotgun (WGS) entry which is preliminary data.</text>
</comment>
<feature type="domain" description="Amine oxidase" evidence="4">
    <location>
        <begin position="165"/>
        <end position="336"/>
    </location>
</feature>
<comment type="catalytic activity">
    <reaction evidence="3">
        <text>a secondary aliphatic amine + O2 + H2O = a primary amine + an aldehyde + H2O2</text>
        <dbReference type="Rhea" id="RHEA:26414"/>
        <dbReference type="ChEBI" id="CHEBI:15377"/>
        <dbReference type="ChEBI" id="CHEBI:15379"/>
        <dbReference type="ChEBI" id="CHEBI:16240"/>
        <dbReference type="ChEBI" id="CHEBI:17478"/>
        <dbReference type="ChEBI" id="CHEBI:58855"/>
        <dbReference type="ChEBI" id="CHEBI:65296"/>
        <dbReference type="EC" id="1.4.3.4"/>
    </reaction>
</comment>